<name>A0A6L3Y3F4_9HYPH</name>
<keyword evidence="1" id="KW-0560">Oxidoreductase</keyword>
<dbReference type="InterPro" id="IPR042204">
    <property type="entry name" value="2Fe-2S-bd_N"/>
</dbReference>
<evidence type="ECO:0000313" key="2">
    <source>
        <dbReference type="EMBL" id="KAB2674284.1"/>
    </source>
</evidence>
<accession>A0A6L3Y3F4</accession>
<gene>
    <name evidence="2" type="ORF">F9L08_28680</name>
</gene>
<dbReference type="AlphaFoldDB" id="A0A6L3Y3F4"/>
<organism evidence="2 3">
    <name type="scientific">Brucella tritici</name>
    <dbReference type="NCBI Taxonomy" id="94626"/>
    <lineage>
        <taxon>Bacteria</taxon>
        <taxon>Pseudomonadati</taxon>
        <taxon>Pseudomonadota</taxon>
        <taxon>Alphaproteobacteria</taxon>
        <taxon>Hyphomicrobiales</taxon>
        <taxon>Brucellaceae</taxon>
        <taxon>Brucella/Ochrobactrum group</taxon>
        <taxon>Brucella</taxon>
    </lineage>
</organism>
<dbReference type="EMBL" id="WBVX01000067">
    <property type="protein sequence ID" value="KAB2674284.1"/>
    <property type="molecule type" value="Genomic_DNA"/>
</dbReference>
<reference evidence="2 3" key="1">
    <citation type="submission" date="2019-09" db="EMBL/GenBank/DDBJ databases">
        <title>Taxonomic organization of the family Brucellaceae based on a phylogenomic approach.</title>
        <authorList>
            <person name="Leclercq S."/>
            <person name="Cloeckaert A."/>
            <person name="Zygmunt M.S."/>
        </authorList>
    </citation>
    <scope>NUCLEOTIDE SEQUENCE [LARGE SCALE GENOMIC DNA]</scope>
    <source>
        <strain evidence="2 3">WS1830</strain>
    </source>
</reference>
<dbReference type="InterPro" id="IPR001041">
    <property type="entry name" value="2Fe-2S_ferredoxin-type"/>
</dbReference>
<dbReference type="Pfam" id="PF13510">
    <property type="entry name" value="Fer2_4"/>
    <property type="match status" value="1"/>
</dbReference>
<dbReference type="Gene3D" id="3.10.20.440">
    <property type="entry name" value="2Fe-2S iron-sulphur cluster binding domain, sarcosine oxidase, alpha subunit, N-terminal domain"/>
    <property type="match status" value="1"/>
</dbReference>
<dbReference type="CDD" id="cd00207">
    <property type="entry name" value="fer2"/>
    <property type="match status" value="1"/>
</dbReference>
<sequence length="112" mass="12008">MTTKPLFTIAGTPGDPTVTITFEGRPIRVPQGTSVAAALLAGGVREFRSSIVGAVARAPYCMMGVCFECLVEIDGIPARQSCLVPVRDGMRIRRQNGAPELEDFNTGDDHEE</sequence>
<comment type="caution">
    <text evidence="2">The sequence shown here is derived from an EMBL/GenBank/DDBJ whole genome shotgun (WGS) entry which is preliminary data.</text>
</comment>
<evidence type="ECO:0000256" key="1">
    <source>
        <dbReference type="ARBA" id="ARBA00023002"/>
    </source>
</evidence>
<dbReference type="GO" id="GO:0051536">
    <property type="term" value="F:iron-sulfur cluster binding"/>
    <property type="evidence" value="ECO:0007669"/>
    <property type="project" value="InterPro"/>
</dbReference>
<evidence type="ECO:0000313" key="3">
    <source>
        <dbReference type="Proteomes" id="UP000481643"/>
    </source>
</evidence>
<proteinExistence type="predicted"/>
<dbReference type="RefSeq" id="WP_055976334.1">
    <property type="nucleotide sequence ID" value="NZ_WBVX01000067.1"/>
</dbReference>
<protein>
    <submittedName>
        <fullName evidence="2">(2Fe-2S)-binding protein</fullName>
    </submittedName>
</protein>
<dbReference type="GO" id="GO:0016491">
    <property type="term" value="F:oxidoreductase activity"/>
    <property type="evidence" value="ECO:0007669"/>
    <property type="project" value="UniProtKB-KW"/>
</dbReference>
<dbReference type="Proteomes" id="UP000481643">
    <property type="component" value="Unassembled WGS sequence"/>
</dbReference>
<dbReference type="SUPFAM" id="SSF54292">
    <property type="entry name" value="2Fe-2S ferredoxin-like"/>
    <property type="match status" value="1"/>
</dbReference>
<dbReference type="InterPro" id="IPR036010">
    <property type="entry name" value="2Fe-2S_ferredoxin-like_sf"/>
</dbReference>